<organism evidence="6 7">
    <name type="scientific">Elaeis guineensis var. tenera</name>
    <name type="common">Oil palm</name>
    <dbReference type="NCBI Taxonomy" id="51953"/>
    <lineage>
        <taxon>Eukaryota</taxon>
        <taxon>Viridiplantae</taxon>
        <taxon>Streptophyta</taxon>
        <taxon>Embryophyta</taxon>
        <taxon>Tracheophyta</taxon>
        <taxon>Spermatophyta</taxon>
        <taxon>Magnoliopsida</taxon>
        <taxon>Liliopsida</taxon>
        <taxon>Arecaceae</taxon>
        <taxon>Arecoideae</taxon>
        <taxon>Cocoseae</taxon>
        <taxon>Elaeidinae</taxon>
        <taxon>Elaeis</taxon>
    </lineage>
</organism>
<accession>A0A6I9QHE2</accession>
<name>A0A6I9QHE2_ELAGV</name>
<evidence type="ECO:0000256" key="3">
    <source>
        <dbReference type="ARBA" id="ARBA00022729"/>
    </source>
</evidence>
<proteinExistence type="inferred from homology"/>
<evidence type="ECO:0000313" key="7">
    <source>
        <dbReference type="RefSeq" id="XP_010909300.2"/>
    </source>
</evidence>
<dbReference type="PANTHER" id="PTHR33136:SF4">
    <property type="entry name" value="PROTEIN RALF-LIKE 32"/>
    <property type="match status" value="1"/>
</dbReference>
<evidence type="ECO:0000256" key="1">
    <source>
        <dbReference type="ARBA" id="ARBA00009178"/>
    </source>
</evidence>
<dbReference type="Pfam" id="PF05498">
    <property type="entry name" value="RALF"/>
    <property type="match status" value="1"/>
</dbReference>
<keyword evidence="2" id="KW-0372">Hormone</keyword>
<dbReference type="RefSeq" id="XP_010909300.2">
    <property type="nucleotide sequence ID" value="XM_010910998.3"/>
</dbReference>
<comment type="similarity">
    <text evidence="1">Belongs to the plant rapid alkalinization factor (RALF) family.</text>
</comment>
<dbReference type="AlphaFoldDB" id="A0A6I9QHE2"/>
<evidence type="ECO:0000256" key="5">
    <source>
        <dbReference type="SAM" id="SignalP"/>
    </source>
</evidence>
<feature type="chain" id="PRO_5027085458" evidence="5">
    <location>
        <begin position="38"/>
        <end position="141"/>
    </location>
</feature>
<feature type="signal peptide" evidence="5">
    <location>
        <begin position="1"/>
        <end position="37"/>
    </location>
</feature>
<sequence>MVRRKRRGAEEQMESTRWTALTLPLVALLLFDDAALSAHSAAYRGSSCNGADINICEAKEEKMDFHYASIAEWQAEDEFLLDSETNRRFLQQGRGIGYGSLDPDRQVCNAGRGQPYRNCLPPPSNAPHRGCEKIYGCRGGG</sequence>
<dbReference type="OrthoDB" id="784274at2759"/>
<keyword evidence="6" id="KW-1185">Reference proteome</keyword>
<dbReference type="GO" id="GO:0005179">
    <property type="term" value="F:hormone activity"/>
    <property type="evidence" value="ECO:0007669"/>
    <property type="project" value="UniProtKB-KW"/>
</dbReference>
<dbReference type="GO" id="GO:0019722">
    <property type="term" value="P:calcium-mediated signaling"/>
    <property type="evidence" value="ECO:0007669"/>
    <property type="project" value="TreeGrafter"/>
</dbReference>
<keyword evidence="3 5" id="KW-0732">Signal</keyword>
<dbReference type="PANTHER" id="PTHR33136">
    <property type="entry name" value="RAPID ALKALINIZATION FACTOR-LIKE"/>
    <property type="match status" value="1"/>
</dbReference>
<dbReference type="Proteomes" id="UP000504607">
    <property type="component" value="Unplaced"/>
</dbReference>
<keyword evidence="4" id="KW-1015">Disulfide bond</keyword>
<evidence type="ECO:0000313" key="6">
    <source>
        <dbReference type="Proteomes" id="UP000504607"/>
    </source>
</evidence>
<dbReference type="GO" id="GO:0009506">
    <property type="term" value="C:plasmodesma"/>
    <property type="evidence" value="ECO:0007669"/>
    <property type="project" value="TreeGrafter"/>
</dbReference>
<protein>
    <submittedName>
        <fullName evidence="7">Protein RALF-like 33</fullName>
    </submittedName>
</protein>
<dbReference type="InParanoid" id="A0A6I9QHE2"/>
<evidence type="ECO:0000256" key="4">
    <source>
        <dbReference type="ARBA" id="ARBA00023157"/>
    </source>
</evidence>
<evidence type="ECO:0000256" key="2">
    <source>
        <dbReference type="ARBA" id="ARBA00022702"/>
    </source>
</evidence>
<gene>
    <name evidence="7" type="primary">LOC105035442</name>
</gene>
<reference evidence="7" key="1">
    <citation type="submission" date="2025-08" db="UniProtKB">
        <authorList>
            <consortium name="RefSeq"/>
        </authorList>
    </citation>
    <scope>IDENTIFICATION</scope>
</reference>
<dbReference type="InterPro" id="IPR008801">
    <property type="entry name" value="RALF"/>
</dbReference>